<gene>
    <name evidence="1" type="ordered locus">MADE_1000675</name>
</gene>
<name>F2G2S4_ALTMD</name>
<sequence>MNGKGTKAAKAEYKQIMQKNIATFFDKTREIASLTGDKLSSAFNKETHRFTITGLSRSGKSMLFTSLITMLKSRSEEGYACLPLLRYLPPSQVLDMHIEPIDGYKPFPHIQNIEDLENGQWPKATEEAFGFKLVVRLKETASLKRHVLPHSDVVFEFIDYPGEWVTDIPMLSKTYAHWSDSAWAQLSSGPQQYFANQWKAFVNQFDFEQEPTEQRIQLLVNAYRDYLVDAKANGISLLQPGSFLLESSDFDWQAFGFTPLPSSITSDVSHPWFNIFDKHFAKFQNGWLTPLKQSIFKETDKQIILVDLFEGLNHSRQHLYQLKETLSHLADTFVYGQSTWFSRNVLKKEQIGKVAFVATKSDLIPVSQRGNLLSLLMQITEGARARFDGKPIQFEHFLVSSMQVTDDGSNEDAIRYKDTDGRYVESTFEPIPSTLKEMEEGSHFPVPDVSVPSDYKARILAGKGVDRLLQFLLGKGEQE</sequence>
<dbReference type="PANTHER" id="PTHR38605">
    <property type="entry name" value="ATPASE-RELATED"/>
    <property type="match status" value="1"/>
</dbReference>
<protein>
    <recommendedName>
        <fullName evidence="3">YcjX family protein</fullName>
    </recommendedName>
</protein>
<dbReference type="PANTHER" id="PTHR38605:SF1">
    <property type="entry name" value="ATPASE"/>
    <property type="match status" value="1"/>
</dbReference>
<dbReference type="InterPro" id="IPR007413">
    <property type="entry name" value="YcjX-like"/>
</dbReference>
<dbReference type="HOGENOM" id="CLU_043657_0_0_6"/>
<organism evidence="1 2">
    <name type="scientific">Alteromonas mediterranea (strain DSM 17117 / CIP 110805 / LMG 28347 / Deep ecotype)</name>
    <dbReference type="NCBI Taxonomy" id="1774373"/>
    <lineage>
        <taxon>Bacteria</taxon>
        <taxon>Pseudomonadati</taxon>
        <taxon>Pseudomonadota</taxon>
        <taxon>Gammaproteobacteria</taxon>
        <taxon>Alteromonadales</taxon>
        <taxon>Alteromonadaceae</taxon>
        <taxon>Alteromonas/Salinimonas group</taxon>
        <taxon>Alteromonas</taxon>
    </lineage>
</organism>
<dbReference type="Pfam" id="PF04317">
    <property type="entry name" value="DUF463"/>
    <property type="match status" value="1"/>
</dbReference>
<proteinExistence type="predicted"/>
<evidence type="ECO:0000313" key="2">
    <source>
        <dbReference type="Proteomes" id="UP000001870"/>
    </source>
</evidence>
<dbReference type="KEGG" id="amc:MADE_1000675"/>
<dbReference type="EMBL" id="CP001103">
    <property type="protein sequence ID" value="AEA96284.1"/>
    <property type="molecule type" value="Genomic_DNA"/>
</dbReference>
<dbReference type="Proteomes" id="UP000001870">
    <property type="component" value="Chromosome"/>
</dbReference>
<reference evidence="1 2" key="2">
    <citation type="journal article" date="2015" name="Antonie Van Leeuwenhoek">
        <title>Ecophysiological diversity of a novel member of the genus Alteromonas, and description of Alteromonas mediterranea sp. nov.</title>
        <authorList>
            <person name="Ivanova E.P."/>
            <person name="Lopez-Perez M."/>
            <person name="Zabalos M."/>
            <person name="Nguyen S.H."/>
            <person name="Webb H.K."/>
            <person name="Ryan J."/>
            <person name="Lagutin K."/>
            <person name="Vyssotski M."/>
            <person name="Crawford R.J."/>
            <person name="Rodriguez-Valera F."/>
        </authorList>
    </citation>
    <scope>NUCLEOTIDE SEQUENCE [LARGE SCALE GENOMIC DNA]</scope>
    <source>
        <strain evidence="2">DSM 17117 / CIP 110805 / LMG 28347 / Deep ecotype</strain>
    </source>
</reference>
<evidence type="ECO:0008006" key="3">
    <source>
        <dbReference type="Google" id="ProtNLM"/>
    </source>
</evidence>
<reference evidence="1 2" key="1">
    <citation type="journal article" date="2008" name="ISME J.">
        <title>Comparative genomics of two ecotypes of the marine planktonic copiotroph Alteromonas macleodii suggests alternative lifestyles associated with different kinds of particulate organic matter.</title>
        <authorList>
            <person name="Ivars-Martinez E."/>
            <person name="Martin-Cuadrado A.B."/>
            <person name="D'Auria G."/>
            <person name="Mira A."/>
            <person name="Ferriera S."/>
            <person name="Johnson J."/>
            <person name="Friedman R."/>
            <person name="Rodriguez-Valera F."/>
        </authorList>
    </citation>
    <scope>NUCLEOTIDE SEQUENCE [LARGE SCALE GENOMIC DNA]</scope>
    <source>
        <strain evidence="2">DSM 17117 / CIP 110805 / LMG 28347 / Deep ecotype</strain>
    </source>
</reference>
<keyword evidence="2" id="KW-1185">Reference proteome</keyword>
<dbReference type="AlphaFoldDB" id="F2G2S4"/>
<accession>F2G2S4</accession>
<evidence type="ECO:0000313" key="1">
    <source>
        <dbReference type="EMBL" id="AEA96284.1"/>
    </source>
</evidence>